<evidence type="ECO:0000313" key="3">
    <source>
        <dbReference type="EMBL" id="MBK1629640.1"/>
    </source>
</evidence>
<dbReference type="SUPFAM" id="SSF51735">
    <property type="entry name" value="NAD(P)-binding Rossmann-fold domains"/>
    <property type="match status" value="1"/>
</dbReference>
<keyword evidence="4" id="KW-1185">Reference proteome</keyword>
<dbReference type="InterPro" id="IPR002347">
    <property type="entry name" value="SDR_fam"/>
</dbReference>
<dbReference type="Proteomes" id="UP000748752">
    <property type="component" value="Unassembled WGS sequence"/>
</dbReference>
<dbReference type="EMBL" id="NRRV01000004">
    <property type="protein sequence ID" value="MBK1629640.1"/>
    <property type="molecule type" value="Genomic_DNA"/>
</dbReference>
<organism evidence="3 4">
    <name type="scientific">Thiohalocapsa halophila</name>
    <dbReference type="NCBI Taxonomy" id="69359"/>
    <lineage>
        <taxon>Bacteria</taxon>
        <taxon>Pseudomonadati</taxon>
        <taxon>Pseudomonadota</taxon>
        <taxon>Gammaproteobacteria</taxon>
        <taxon>Chromatiales</taxon>
        <taxon>Chromatiaceae</taxon>
        <taxon>Thiohalocapsa</taxon>
    </lineage>
</organism>
<evidence type="ECO:0000313" key="4">
    <source>
        <dbReference type="Proteomes" id="UP000748752"/>
    </source>
</evidence>
<accession>A0ABS1CCL9</accession>
<dbReference type="InterPro" id="IPR020904">
    <property type="entry name" value="Sc_DH/Rdtase_CS"/>
</dbReference>
<name>A0ABS1CCL9_9GAMM</name>
<dbReference type="PANTHER" id="PTHR42760">
    <property type="entry name" value="SHORT-CHAIN DEHYDROGENASES/REDUCTASES FAMILY MEMBER"/>
    <property type="match status" value="1"/>
</dbReference>
<reference evidence="3 4" key="1">
    <citation type="journal article" date="2020" name="Microorganisms">
        <title>Osmotic Adaptation and Compatible Solute Biosynthesis of Phototrophic Bacteria as Revealed from Genome Analyses.</title>
        <authorList>
            <person name="Imhoff J.F."/>
            <person name="Rahn T."/>
            <person name="Kunzel S."/>
            <person name="Keller A."/>
            <person name="Neulinger S.C."/>
        </authorList>
    </citation>
    <scope>NUCLEOTIDE SEQUENCE [LARGE SCALE GENOMIC DNA]</scope>
    <source>
        <strain evidence="3 4">DSM 6210</strain>
    </source>
</reference>
<dbReference type="InterPro" id="IPR036291">
    <property type="entry name" value="NAD(P)-bd_dom_sf"/>
</dbReference>
<sequence>MSEIQGQVAVVTGAAGNLGTALCQKLAQTGASIALLDRDAEAMAQLVGQLPDGTEAASFSVDLLDPASVQGTVNAVQERFGRIDFLANVAGGFAMGPTLEVTDDATWDQMMDLNARSVFHMVRAVLPLMRSAGYGRIVNVAARAALQGQGHMGPYCAAKAAVVSLTESLAAETKQLDINVNCILPGTVDTPQNRAAMPDKDHDTWVPTDALADVMLFLASPAARCVSGAAVPVYGRS</sequence>
<dbReference type="PRINTS" id="PR00080">
    <property type="entry name" value="SDRFAMILY"/>
</dbReference>
<dbReference type="PROSITE" id="PS00061">
    <property type="entry name" value="ADH_SHORT"/>
    <property type="match status" value="1"/>
</dbReference>
<protein>
    <submittedName>
        <fullName evidence="3">3-oxoacyl-ACP reductase</fullName>
    </submittedName>
</protein>
<evidence type="ECO:0000256" key="1">
    <source>
        <dbReference type="ARBA" id="ARBA00006484"/>
    </source>
</evidence>
<evidence type="ECO:0000256" key="2">
    <source>
        <dbReference type="RuleBase" id="RU000363"/>
    </source>
</evidence>
<gene>
    <name evidence="3" type="ORF">CKO31_02585</name>
</gene>
<dbReference type="CDD" id="cd05233">
    <property type="entry name" value="SDR_c"/>
    <property type="match status" value="1"/>
</dbReference>
<dbReference type="Gene3D" id="3.40.50.720">
    <property type="entry name" value="NAD(P)-binding Rossmann-like Domain"/>
    <property type="match status" value="1"/>
</dbReference>
<dbReference type="PRINTS" id="PR00081">
    <property type="entry name" value="GDHRDH"/>
</dbReference>
<dbReference type="RefSeq" id="WP_200233808.1">
    <property type="nucleotide sequence ID" value="NZ_NRRV01000004.1"/>
</dbReference>
<comment type="similarity">
    <text evidence="1 2">Belongs to the short-chain dehydrogenases/reductases (SDR) family.</text>
</comment>
<dbReference type="Pfam" id="PF00106">
    <property type="entry name" value="adh_short"/>
    <property type="match status" value="1"/>
</dbReference>
<proteinExistence type="inferred from homology"/>
<comment type="caution">
    <text evidence="3">The sequence shown here is derived from an EMBL/GenBank/DDBJ whole genome shotgun (WGS) entry which is preliminary data.</text>
</comment>